<evidence type="ECO:0000313" key="2">
    <source>
        <dbReference type="EMBL" id="KIJ24045.1"/>
    </source>
</evidence>
<gene>
    <name evidence="2" type="ORF">M422DRAFT_275268</name>
</gene>
<dbReference type="HOGENOM" id="CLU_1533538_0_0_1"/>
<sequence>MSFSPERSVSPIPITFTKSVNDRFSENSPSEERRSESPWPHSPPISVSFNSTRKRKGTPSPEQQRLKIVRISTPEPLNRRRSSRGTSRGEPSDEDTRIPKPKGEVGHPGTHGYSLFSTLKWEKVIYDSVQKLVQKLADAKLDVTQGISKQNDDHILDLSKKVADKYPLLNRYVDY</sequence>
<organism evidence="2 3">
    <name type="scientific">Sphaerobolus stellatus (strain SS14)</name>
    <dbReference type="NCBI Taxonomy" id="990650"/>
    <lineage>
        <taxon>Eukaryota</taxon>
        <taxon>Fungi</taxon>
        <taxon>Dikarya</taxon>
        <taxon>Basidiomycota</taxon>
        <taxon>Agaricomycotina</taxon>
        <taxon>Agaricomycetes</taxon>
        <taxon>Phallomycetidae</taxon>
        <taxon>Geastrales</taxon>
        <taxon>Sphaerobolaceae</taxon>
        <taxon>Sphaerobolus</taxon>
    </lineage>
</organism>
<feature type="compositionally biased region" description="Basic and acidic residues" evidence="1">
    <location>
        <begin position="20"/>
        <end position="36"/>
    </location>
</feature>
<feature type="region of interest" description="Disordered" evidence="1">
    <location>
        <begin position="1"/>
        <end position="109"/>
    </location>
</feature>
<dbReference type="Proteomes" id="UP000054279">
    <property type="component" value="Unassembled WGS sequence"/>
</dbReference>
<protein>
    <submittedName>
        <fullName evidence="2">Unplaced genomic scaffold SPHSTscaffold_465, whole genome shotgun sequence</fullName>
    </submittedName>
</protein>
<accession>A0A0C9UFR6</accession>
<evidence type="ECO:0000313" key="3">
    <source>
        <dbReference type="Proteomes" id="UP000054279"/>
    </source>
</evidence>
<keyword evidence="3" id="KW-1185">Reference proteome</keyword>
<dbReference type="AlphaFoldDB" id="A0A0C9UFR6"/>
<reference evidence="2 3" key="1">
    <citation type="submission" date="2014-06" db="EMBL/GenBank/DDBJ databases">
        <title>Evolutionary Origins and Diversification of the Mycorrhizal Mutualists.</title>
        <authorList>
            <consortium name="DOE Joint Genome Institute"/>
            <consortium name="Mycorrhizal Genomics Consortium"/>
            <person name="Kohler A."/>
            <person name="Kuo A."/>
            <person name="Nagy L.G."/>
            <person name="Floudas D."/>
            <person name="Copeland A."/>
            <person name="Barry K.W."/>
            <person name="Cichocki N."/>
            <person name="Veneault-Fourrey C."/>
            <person name="LaButti K."/>
            <person name="Lindquist E.A."/>
            <person name="Lipzen A."/>
            <person name="Lundell T."/>
            <person name="Morin E."/>
            <person name="Murat C."/>
            <person name="Riley R."/>
            <person name="Ohm R."/>
            <person name="Sun H."/>
            <person name="Tunlid A."/>
            <person name="Henrissat B."/>
            <person name="Grigoriev I.V."/>
            <person name="Hibbett D.S."/>
            <person name="Martin F."/>
        </authorList>
    </citation>
    <scope>NUCLEOTIDE SEQUENCE [LARGE SCALE GENOMIC DNA]</scope>
    <source>
        <strain evidence="2 3">SS14</strain>
    </source>
</reference>
<name>A0A0C9UFR6_SPHS4</name>
<dbReference type="EMBL" id="KN837540">
    <property type="protein sequence ID" value="KIJ24045.1"/>
    <property type="molecule type" value="Genomic_DNA"/>
</dbReference>
<feature type="compositionally biased region" description="Basic and acidic residues" evidence="1">
    <location>
        <begin position="90"/>
        <end position="105"/>
    </location>
</feature>
<proteinExistence type="predicted"/>
<dbReference type="OrthoDB" id="2686745at2759"/>
<evidence type="ECO:0000256" key="1">
    <source>
        <dbReference type="SAM" id="MobiDB-lite"/>
    </source>
</evidence>